<organism evidence="1 2">
    <name type="scientific">Comamonas thiooxydans</name>
    <dbReference type="NCBI Taxonomy" id="363952"/>
    <lineage>
        <taxon>Bacteria</taxon>
        <taxon>Pseudomonadati</taxon>
        <taxon>Pseudomonadota</taxon>
        <taxon>Betaproteobacteria</taxon>
        <taxon>Burkholderiales</taxon>
        <taxon>Comamonadaceae</taxon>
        <taxon>Comamonas</taxon>
    </lineage>
</organism>
<dbReference type="EMBL" id="AWTN01000151">
    <property type="protein sequence ID" value="KGG82384.1"/>
    <property type="molecule type" value="Genomic_DNA"/>
</dbReference>
<proteinExistence type="predicted"/>
<accession>A0A0E3BD14</accession>
<dbReference type="Proteomes" id="UP000029567">
    <property type="component" value="Unassembled WGS sequence"/>
</dbReference>
<name>A0A0E3BD14_9BURK</name>
<comment type="caution">
    <text evidence="1">The sequence shown here is derived from an EMBL/GenBank/DDBJ whole genome shotgun (WGS) entry which is preliminary data.</text>
</comment>
<evidence type="ECO:0000313" key="2">
    <source>
        <dbReference type="Proteomes" id="UP000029567"/>
    </source>
</evidence>
<reference evidence="1 2" key="1">
    <citation type="submission" date="2013-09" db="EMBL/GenBank/DDBJ databases">
        <title>High correlation between genotypes and phenotypes of environmental bacteria Comamonas testosteroni strains.</title>
        <authorList>
            <person name="Liu L."/>
            <person name="Zhu W."/>
            <person name="Xia X."/>
            <person name="Xu B."/>
            <person name="Luo M."/>
            <person name="Wang G."/>
        </authorList>
    </citation>
    <scope>NUCLEOTIDE SEQUENCE [LARGE SCALE GENOMIC DNA]</scope>
    <source>
        <strain evidence="1 2">JL14</strain>
    </source>
</reference>
<dbReference type="AlphaFoldDB" id="A0A0E3BD14"/>
<sequence>MHSTPSPAHTTKLLLAAQWALTGFGLFCLVGAAVVMALTPEAWPL</sequence>
<gene>
    <name evidence="1" type="ORF">P245_26710</name>
</gene>
<protein>
    <submittedName>
        <fullName evidence="1">Uncharacterized protein</fullName>
    </submittedName>
</protein>
<evidence type="ECO:0000313" key="1">
    <source>
        <dbReference type="EMBL" id="KGG82384.1"/>
    </source>
</evidence>
<dbReference type="RefSeq" id="WP_165571722.1">
    <property type="nucleotide sequence ID" value="NZ_AWOS01000059.1"/>
</dbReference>